<protein>
    <recommendedName>
        <fullName evidence="3">LAGLIDADG homing endonuclease</fullName>
    </recommendedName>
</protein>
<accession>A0AAV4UIK9</accession>
<reference evidence="1 2" key="1">
    <citation type="submission" date="2021-06" db="EMBL/GenBank/DDBJ databases">
        <title>Caerostris extrusa draft genome.</title>
        <authorList>
            <person name="Kono N."/>
            <person name="Arakawa K."/>
        </authorList>
    </citation>
    <scope>NUCLEOTIDE SEQUENCE [LARGE SCALE GENOMIC DNA]</scope>
</reference>
<comment type="caution">
    <text evidence="1">The sequence shown here is derived from an EMBL/GenBank/DDBJ whole genome shotgun (WGS) entry which is preliminary data.</text>
</comment>
<organism evidence="1 2">
    <name type="scientific">Caerostris extrusa</name>
    <name type="common">Bark spider</name>
    <name type="synonym">Caerostris bankana</name>
    <dbReference type="NCBI Taxonomy" id="172846"/>
    <lineage>
        <taxon>Eukaryota</taxon>
        <taxon>Metazoa</taxon>
        <taxon>Ecdysozoa</taxon>
        <taxon>Arthropoda</taxon>
        <taxon>Chelicerata</taxon>
        <taxon>Arachnida</taxon>
        <taxon>Araneae</taxon>
        <taxon>Araneomorphae</taxon>
        <taxon>Entelegynae</taxon>
        <taxon>Araneoidea</taxon>
        <taxon>Araneidae</taxon>
        <taxon>Caerostris</taxon>
    </lineage>
</organism>
<dbReference type="EMBL" id="BPLR01012942">
    <property type="protein sequence ID" value="GIY57677.1"/>
    <property type="molecule type" value="Genomic_DNA"/>
</dbReference>
<name>A0AAV4UIK9_CAEEX</name>
<evidence type="ECO:0000313" key="2">
    <source>
        <dbReference type="Proteomes" id="UP001054945"/>
    </source>
</evidence>
<dbReference type="Proteomes" id="UP001054945">
    <property type="component" value="Unassembled WGS sequence"/>
</dbReference>
<sequence length="125" mass="14533">MEHKKSLQCSTDFSFYFSLGRLLVVRFLDKDGSCSQFSFSSGCVLFNESGDTQTKLKRIITRNYQQPKSDPNRIWVTVALRKKAKGFTVPFLLCWWTITSVSESVMFVEDFFQKLATKLRKFFVS</sequence>
<proteinExistence type="predicted"/>
<keyword evidence="2" id="KW-1185">Reference proteome</keyword>
<evidence type="ECO:0008006" key="3">
    <source>
        <dbReference type="Google" id="ProtNLM"/>
    </source>
</evidence>
<evidence type="ECO:0000313" key="1">
    <source>
        <dbReference type="EMBL" id="GIY57677.1"/>
    </source>
</evidence>
<gene>
    <name evidence="1" type="ORF">CEXT_741201</name>
</gene>
<dbReference type="AlphaFoldDB" id="A0AAV4UIK9"/>